<evidence type="ECO:0000313" key="2">
    <source>
        <dbReference type="EMBL" id="KEF53463.1"/>
    </source>
</evidence>
<evidence type="ECO:0000313" key="3">
    <source>
        <dbReference type="Proteomes" id="UP000027920"/>
    </source>
</evidence>
<dbReference type="GeneID" id="25285342"/>
<evidence type="ECO:0000256" key="1">
    <source>
        <dbReference type="PROSITE-ProRule" id="PRU00023"/>
    </source>
</evidence>
<dbReference type="RefSeq" id="XP_013256053.1">
    <property type="nucleotide sequence ID" value="XM_013400599.1"/>
</dbReference>
<dbReference type="EMBL" id="AMGV01000013">
    <property type="protein sequence ID" value="KEF53463.1"/>
    <property type="molecule type" value="Genomic_DNA"/>
</dbReference>
<dbReference type="VEuPathDB" id="FungiDB:A1O9_10438"/>
<keyword evidence="1" id="KW-0040">ANK repeat</keyword>
<organism evidence="2 3">
    <name type="scientific">Exophiala aquamarina CBS 119918</name>
    <dbReference type="NCBI Taxonomy" id="1182545"/>
    <lineage>
        <taxon>Eukaryota</taxon>
        <taxon>Fungi</taxon>
        <taxon>Dikarya</taxon>
        <taxon>Ascomycota</taxon>
        <taxon>Pezizomycotina</taxon>
        <taxon>Eurotiomycetes</taxon>
        <taxon>Chaetothyriomycetidae</taxon>
        <taxon>Chaetothyriales</taxon>
        <taxon>Herpotrichiellaceae</taxon>
        <taxon>Exophiala</taxon>
    </lineage>
</organism>
<feature type="repeat" description="ANK" evidence="1">
    <location>
        <begin position="127"/>
        <end position="159"/>
    </location>
</feature>
<dbReference type="SUPFAM" id="SSF48403">
    <property type="entry name" value="Ankyrin repeat"/>
    <property type="match status" value="1"/>
</dbReference>
<protein>
    <submittedName>
        <fullName evidence="2">Uncharacterized protein</fullName>
    </submittedName>
</protein>
<sequence>MAEVLGLVSGVLTIAQIAGSVGASVIRLKTLWDNVKIVPDSIQSLILQLELLDPIHSEMENQFPGIQTLLSTDRLMMLSFEHSRRAMRTLERLVDDLHHQISSTKRLRKGIAKVKVTPKKELIRTSLGRTLLHYASLEGHFEMLQGLCELGLVVHETDNAGKIPLDYLTRYRTDPSKALDIY</sequence>
<dbReference type="InterPro" id="IPR002110">
    <property type="entry name" value="Ankyrin_rpt"/>
</dbReference>
<dbReference type="Proteomes" id="UP000027920">
    <property type="component" value="Unassembled WGS sequence"/>
</dbReference>
<keyword evidence="3" id="KW-1185">Reference proteome</keyword>
<dbReference type="HOGENOM" id="CLU_1481996_0_0_1"/>
<accession>A0A072P2F2</accession>
<proteinExistence type="predicted"/>
<dbReference type="AlphaFoldDB" id="A0A072P2F2"/>
<reference evidence="2 3" key="1">
    <citation type="submission" date="2013-03" db="EMBL/GenBank/DDBJ databases">
        <title>The Genome Sequence of Exophiala aquamarina CBS 119918.</title>
        <authorList>
            <consortium name="The Broad Institute Genomics Platform"/>
            <person name="Cuomo C."/>
            <person name="de Hoog S."/>
            <person name="Gorbushina A."/>
            <person name="Walker B."/>
            <person name="Young S.K."/>
            <person name="Zeng Q."/>
            <person name="Gargeya S."/>
            <person name="Fitzgerald M."/>
            <person name="Haas B."/>
            <person name="Abouelleil A."/>
            <person name="Allen A.W."/>
            <person name="Alvarado L."/>
            <person name="Arachchi H.M."/>
            <person name="Berlin A.M."/>
            <person name="Chapman S.B."/>
            <person name="Gainer-Dewar J."/>
            <person name="Goldberg J."/>
            <person name="Griggs A."/>
            <person name="Gujja S."/>
            <person name="Hansen M."/>
            <person name="Howarth C."/>
            <person name="Imamovic A."/>
            <person name="Ireland A."/>
            <person name="Larimer J."/>
            <person name="McCowan C."/>
            <person name="Murphy C."/>
            <person name="Pearson M."/>
            <person name="Poon T.W."/>
            <person name="Priest M."/>
            <person name="Roberts A."/>
            <person name="Saif S."/>
            <person name="Shea T."/>
            <person name="Sisk P."/>
            <person name="Sykes S."/>
            <person name="Wortman J."/>
            <person name="Nusbaum C."/>
            <person name="Birren B."/>
        </authorList>
    </citation>
    <scope>NUCLEOTIDE SEQUENCE [LARGE SCALE GENOMIC DNA]</scope>
    <source>
        <strain evidence="2 3">CBS 119918</strain>
    </source>
</reference>
<name>A0A072P2F2_9EURO</name>
<dbReference type="PROSITE" id="PS50088">
    <property type="entry name" value="ANK_REPEAT"/>
    <property type="match status" value="1"/>
</dbReference>
<dbReference type="STRING" id="1182545.A0A072P2F2"/>
<comment type="caution">
    <text evidence="2">The sequence shown here is derived from an EMBL/GenBank/DDBJ whole genome shotgun (WGS) entry which is preliminary data.</text>
</comment>
<dbReference type="InterPro" id="IPR036770">
    <property type="entry name" value="Ankyrin_rpt-contain_sf"/>
</dbReference>
<gene>
    <name evidence="2" type="ORF">A1O9_10438</name>
</gene>
<dbReference type="OrthoDB" id="3200163at2759"/>
<dbReference type="Gene3D" id="1.25.40.20">
    <property type="entry name" value="Ankyrin repeat-containing domain"/>
    <property type="match status" value="1"/>
</dbReference>